<dbReference type="EMBL" id="CP021404">
    <property type="protein sequence ID" value="ATI41524.1"/>
    <property type="molecule type" value="Genomic_DNA"/>
</dbReference>
<dbReference type="NCBIfam" id="TIGR04267">
    <property type="entry name" value="mod_HExxH"/>
    <property type="match status" value="1"/>
</dbReference>
<accession>A0A291LXZ4</accession>
<reference evidence="1 2" key="1">
    <citation type="submission" date="2017-05" db="EMBL/GenBank/DDBJ databases">
        <title>Comparative genomic and metabolic analysis of manganese-oxidizing mechanisms in Celeribater manganoxidans DY25T: its adaption to the environment of polymetallic nodule.</title>
        <authorList>
            <person name="Wang X."/>
        </authorList>
    </citation>
    <scope>NUCLEOTIDE SEQUENCE [LARGE SCALE GENOMIC DNA]</scope>
    <source>
        <strain evidence="1 2">DY25</strain>
    </source>
</reference>
<protein>
    <recommendedName>
        <fullName evidence="3">HEXXH motif domain-containing protein</fullName>
    </recommendedName>
</protein>
<evidence type="ECO:0000313" key="2">
    <source>
        <dbReference type="Proteomes" id="UP000219050"/>
    </source>
</evidence>
<proteinExistence type="predicted"/>
<dbReference type="KEGG" id="cmag:CBW24_05595"/>
<name>A0A291LXZ4_9RHOB</name>
<dbReference type="AlphaFoldDB" id="A0A291LXZ4"/>
<dbReference type="OrthoDB" id="9769264at2"/>
<keyword evidence="2" id="KW-1185">Reference proteome</keyword>
<evidence type="ECO:0000313" key="1">
    <source>
        <dbReference type="EMBL" id="ATI41524.1"/>
    </source>
</evidence>
<gene>
    <name evidence="1" type="ORF">CBW24_05595</name>
</gene>
<dbReference type="InterPro" id="IPR026337">
    <property type="entry name" value="AKG_HExxH"/>
</dbReference>
<organism evidence="1 2">
    <name type="scientific">Pacificitalea manganoxidans</name>
    <dbReference type="NCBI Taxonomy" id="1411902"/>
    <lineage>
        <taxon>Bacteria</taxon>
        <taxon>Pseudomonadati</taxon>
        <taxon>Pseudomonadota</taxon>
        <taxon>Alphaproteobacteria</taxon>
        <taxon>Rhodobacterales</taxon>
        <taxon>Paracoccaceae</taxon>
        <taxon>Pacificitalea</taxon>
    </lineage>
</organism>
<evidence type="ECO:0008006" key="3">
    <source>
        <dbReference type="Google" id="ProtNLM"/>
    </source>
</evidence>
<sequence length="334" mass="35591">MTATPAAISRSDSFRFAPSALEGEAIDAAVHEDLAASLAYLAEHLAPAHPESAGALDAVAARIRDGQRLPPVAFGLYYRMGEAALGGDIDAAADIAQVLAQVPAAAPGLQVIYRGGANSDALWPVLEERFGPEEAAGFAPITAEMATDFEARLKDGLALMHSALPDLHGEITAILREVLLAQAPAGAKMEFDGASHYQFWGLLLLNPNHHKTPLAVVEVLAHEAAHSLLFGLTRTEPLVLNSDDELFTSPLRVDPRPMDGIYHATFVSARMAWAMERMSESPALPIELRQEAAHLAAEDRANFAKGIGTVDAHARLSTTGARIMEQARAYIDGQ</sequence>
<dbReference type="RefSeq" id="WP_088662091.1">
    <property type="nucleotide sequence ID" value="NZ_CP021404.1"/>
</dbReference>
<dbReference type="Proteomes" id="UP000219050">
    <property type="component" value="Chromosome"/>
</dbReference>